<keyword evidence="2" id="KW-1185">Reference proteome</keyword>
<name>A0ACC8XJA5_9FIRM</name>
<gene>
    <name evidence="1" type="ORF">AN640_00090</name>
</gene>
<dbReference type="Proteomes" id="UP000188637">
    <property type="component" value="Unassembled WGS sequence"/>
</dbReference>
<proteinExistence type="predicted"/>
<reference evidence="1" key="1">
    <citation type="submission" date="2016-08" db="EMBL/GenBank/DDBJ databases">
        <authorList>
            <person name="Ngugi D.K."/>
            <person name="Miyake S."/>
            <person name="Stingl U."/>
        </authorList>
    </citation>
    <scope>NUCLEOTIDE SEQUENCE</scope>
    <source>
        <strain evidence="1">SCG-D08WGA-EpuloA1</strain>
    </source>
</reference>
<sequence>MKNVLIAGLGLIGGSIAKALKKYTDFVVYGYDQVKQVEQMALNDKTIDFILDDITKIDLVIVSMYPIKSIDYLKNIIPQLTPSTLVVDLVGIKTELINDIENLACQHNINFVGGHPMAGLEKGSFERSFAELYHGANMILVPTKASTEQNISDMSSLFKQLGFGYIKVCDKVTHDKLIAHTSQLAHVVSNSYVKTSLPPDYMHFCGGSYNDMTRIACLNEKMWTELFMLNKQHLLKEISILLENITNVKNALENNNADELEQILKDGRICSEIYNSYKKDVVE</sequence>
<organism evidence="1 2">
    <name type="scientific">Candidatus Epulonipiscium fishelsonii</name>
    <dbReference type="NCBI Taxonomy" id="77094"/>
    <lineage>
        <taxon>Bacteria</taxon>
        <taxon>Bacillati</taxon>
        <taxon>Bacillota</taxon>
        <taxon>Clostridia</taxon>
        <taxon>Lachnospirales</taxon>
        <taxon>Lachnospiraceae</taxon>
        <taxon>Candidatus Epulonipiscium</taxon>
    </lineage>
</organism>
<accession>A0ACC8XJA5</accession>
<dbReference type="EMBL" id="LJHD01000001">
    <property type="protein sequence ID" value="ONI46606.1"/>
    <property type="molecule type" value="Genomic_DNA"/>
</dbReference>
<evidence type="ECO:0000313" key="2">
    <source>
        <dbReference type="Proteomes" id="UP000188637"/>
    </source>
</evidence>
<protein>
    <submittedName>
        <fullName evidence="1">Uncharacterized protein</fullName>
    </submittedName>
</protein>
<comment type="caution">
    <text evidence="1">The sequence shown here is derived from an EMBL/GenBank/DDBJ whole genome shotgun (WGS) entry which is preliminary data.</text>
</comment>
<evidence type="ECO:0000313" key="1">
    <source>
        <dbReference type="EMBL" id="ONI46606.1"/>
    </source>
</evidence>